<name>A0A399RSV8_9PROT</name>
<evidence type="ECO:0000313" key="2">
    <source>
        <dbReference type="EMBL" id="RIJ33139.1"/>
    </source>
</evidence>
<keyword evidence="1" id="KW-0175">Coiled coil</keyword>
<dbReference type="EMBL" id="QWFX01000005">
    <property type="protein sequence ID" value="RIJ33139.1"/>
    <property type="molecule type" value="Genomic_DNA"/>
</dbReference>
<organism evidence="2 3">
    <name type="scientific">Henriciella mobilis</name>
    <dbReference type="NCBI Taxonomy" id="2305467"/>
    <lineage>
        <taxon>Bacteria</taxon>
        <taxon>Pseudomonadati</taxon>
        <taxon>Pseudomonadota</taxon>
        <taxon>Alphaproteobacteria</taxon>
        <taxon>Hyphomonadales</taxon>
        <taxon>Hyphomonadaceae</taxon>
        <taxon>Henriciella</taxon>
    </lineage>
</organism>
<gene>
    <name evidence="2" type="ORF">D1223_00345</name>
</gene>
<evidence type="ECO:0000313" key="3">
    <source>
        <dbReference type="Proteomes" id="UP000266385"/>
    </source>
</evidence>
<sequence>MVVFIVLIAVGAGVFNNWIKTQGNREASDAEAKAHAETRAELEKMRREVERLTERVGVLETIATDKDERLREEFRRLA</sequence>
<dbReference type="OrthoDB" id="7620327at2"/>
<proteinExistence type="predicted"/>
<accession>A0A399RSV8</accession>
<dbReference type="Proteomes" id="UP000266385">
    <property type="component" value="Unassembled WGS sequence"/>
</dbReference>
<protein>
    <submittedName>
        <fullName evidence="2">Uncharacterized protein</fullName>
    </submittedName>
</protein>
<dbReference type="SUPFAM" id="SSF46596">
    <property type="entry name" value="Eukaryotic DNA topoisomerase I, dispensable insert domain"/>
    <property type="match status" value="1"/>
</dbReference>
<evidence type="ECO:0000256" key="1">
    <source>
        <dbReference type="SAM" id="Coils"/>
    </source>
</evidence>
<dbReference type="AlphaFoldDB" id="A0A399RSV8"/>
<reference evidence="2 3" key="1">
    <citation type="submission" date="2018-08" db="EMBL/GenBank/DDBJ databases">
        <title>Henriciella mobilis sp. nov., isolated from seawater.</title>
        <authorList>
            <person name="Cheng H."/>
            <person name="Wu Y.-H."/>
            <person name="Xu X.-W."/>
            <person name="Guo L.-L."/>
        </authorList>
    </citation>
    <scope>NUCLEOTIDE SEQUENCE [LARGE SCALE GENOMIC DNA]</scope>
    <source>
        <strain evidence="2 3">JN25</strain>
    </source>
</reference>
<comment type="caution">
    <text evidence="2">The sequence shown here is derived from an EMBL/GenBank/DDBJ whole genome shotgun (WGS) entry which is preliminary data.</text>
</comment>
<keyword evidence="3" id="KW-1185">Reference proteome</keyword>
<feature type="coiled-coil region" evidence="1">
    <location>
        <begin position="32"/>
        <end position="62"/>
    </location>
</feature>